<keyword evidence="3 15" id="KW-0723">Serine/threonine-protein kinase</keyword>
<protein>
    <recommendedName>
        <fullName evidence="9">Cyclin-dependent kinase 2 homolog</fullName>
        <ecNumber evidence="2">2.7.11.22</ecNumber>
    </recommendedName>
    <alternativeName>
        <fullName evidence="10">Cell division control protein 2 homolog</fullName>
    </alternativeName>
    <alternativeName>
        <fullName evidence="11">cdc2-related kinase 2</fullName>
    </alternativeName>
</protein>
<dbReference type="EMBL" id="HBFQ01040948">
    <property type="protein sequence ID" value="CAD8854681.1"/>
    <property type="molecule type" value="Transcribed_RNA"/>
</dbReference>
<gene>
    <name evidence="17" type="ORF">NSCI0253_LOCUS29033</name>
</gene>
<reference evidence="17" key="1">
    <citation type="submission" date="2021-01" db="EMBL/GenBank/DDBJ databases">
        <authorList>
            <person name="Corre E."/>
            <person name="Pelletier E."/>
            <person name="Niang G."/>
            <person name="Scheremetjew M."/>
            <person name="Finn R."/>
            <person name="Kale V."/>
            <person name="Holt S."/>
            <person name="Cochrane G."/>
            <person name="Meng A."/>
            <person name="Brown T."/>
            <person name="Cohen L."/>
        </authorList>
    </citation>
    <scope>NUCLEOTIDE SEQUENCE</scope>
</reference>
<keyword evidence="4" id="KW-0808">Transferase</keyword>
<dbReference type="Pfam" id="PF00069">
    <property type="entry name" value="Pkinase"/>
    <property type="match status" value="1"/>
</dbReference>
<dbReference type="Gene3D" id="3.30.200.20">
    <property type="entry name" value="Phosphorylase Kinase, domain 1"/>
    <property type="match status" value="1"/>
</dbReference>
<comment type="catalytic activity">
    <reaction evidence="12">
        <text>L-threonyl-[protein] + ATP = O-phospho-L-threonyl-[protein] + ADP + H(+)</text>
        <dbReference type="Rhea" id="RHEA:46608"/>
        <dbReference type="Rhea" id="RHEA-COMP:11060"/>
        <dbReference type="Rhea" id="RHEA-COMP:11605"/>
        <dbReference type="ChEBI" id="CHEBI:15378"/>
        <dbReference type="ChEBI" id="CHEBI:30013"/>
        <dbReference type="ChEBI" id="CHEBI:30616"/>
        <dbReference type="ChEBI" id="CHEBI:61977"/>
        <dbReference type="ChEBI" id="CHEBI:456216"/>
        <dbReference type="EC" id="2.7.11.22"/>
    </reaction>
</comment>
<evidence type="ECO:0000256" key="4">
    <source>
        <dbReference type="ARBA" id="ARBA00022679"/>
    </source>
</evidence>
<dbReference type="PROSITE" id="PS00108">
    <property type="entry name" value="PROTEIN_KINASE_ST"/>
    <property type="match status" value="1"/>
</dbReference>
<feature type="domain" description="Protein kinase" evidence="16">
    <location>
        <begin position="29"/>
        <end position="308"/>
    </location>
</feature>
<dbReference type="EC" id="2.7.11.22" evidence="2"/>
<evidence type="ECO:0000256" key="14">
    <source>
        <dbReference type="PROSITE-ProRule" id="PRU10141"/>
    </source>
</evidence>
<dbReference type="PROSITE" id="PS00107">
    <property type="entry name" value="PROTEIN_KINASE_ATP"/>
    <property type="match status" value="1"/>
</dbReference>
<evidence type="ECO:0000256" key="15">
    <source>
        <dbReference type="RuleBase" id="RU000304"/>
    </source>
</evidence>
<dbReference type="SMART" id="SM00220">
    <property type="entry name" value="S_TKc"/>
    <property type="match status" value="1"/>
</dbReference>
<evidence type="ECO:0000256" key="11">
    <source>
        <dbReference type="ARBA" id="ARBA00042858"/>
    </source>
</evidence>
<comment type="similarity">
    <text evidence="1">Belongs to the protein kinase superfamily. CMGC Ser/Thr protein kinase family. CDC2/CDKX subfamily.</text>
</comment>
<dbReference type="GO" id="GO:0004693">
    <property type="term" value="F:cyclin-dependent protein serine/threonine kinase activity"/>
    <property type="evidence" value="ECO:0007669"/>
    <property type="project" value="UniProtKB-EC"/>
</dbReference>
<accession>A0A7S1AHU5</accession>
<evidence type="ECO:0000256" key="10">
    <source>
        <dbReference type="ARBA" id="ARBA00041902"/>
    </source>
</evidence>
<dbReference type="PANTHER" id="PTHR24056">
    <property type="entry name" value="CELL DIVISION PROTEIN KINASE"/>
    <property type="match status" value="1"/>
</dbReference>
<dbReference type="InterPro" id="IPR017441">
    <property type="entry name" value="Protein_kinase_ATP_BS"/>
</dbReference>
<dbReference type="CDD" id="cd07829">
    <property type="entry name" value="STKc_CDK_like"/>
    <property type="match status" value="1"/>
</dbReference>
<dbReference type="GO" id="GO:0007165">
    <property type="term" value="P:signal transduction"/>
    <property type="evidence" value="ECO:0007669"/>
    <property type="project" value="TreeGrafter"/>
</dbReference>
<dbReference type="GO" id="GO:0030332">
    <property type="term" value="F:cyclin binding"/>
    <property type="evidence" value="ECO:0007669"/>
    <property type="project" value="TreeGrafter"/>
</dbReference>
<evidence type="ECO:0000256" key="9">
    <source>
        <dbReference type="ARBA" id="ARBA00039612"/>
    </source>
</evidence>
<dbReference type="GO" id="GO:0005634">
    <property type="term" value="C:nucleus"/>
    <property type="evidence" value="ECO:0007669"/>
    <property type="project" value="TreeGrafter"/>
</dbReference>
<keyword evidence="5 14" id="KW-0547">Nucleotide-binding</keyword>
<evidence type="ECO:0000256" key="12">
    <source>
        <dbReference type="ARBA" id="ARBA00047811"/>
    </source>
</evidence>
<name>A0A7S1AHU5_NOCSC</name>
<evidence type="ECO:0000256" key="6">
    <source>
        <dbReference type="ARBA" id="ARBA00022777"/>
    </source>
</evidence>
<dbReference type="SUPFAM" id="SSF56112">
    <property type="entry name" value="Protein kinase-like (PK-like)"/>
    <property type="match status" value="1"/>
</dbReference>
<dbReference type="GO" id="GO:0005524">
    <property type="term" value="F:ATP binding"/>
    <property type="evidence" value="ECO:0007669"/>
    <property type="project" value="UniProtKB-UniRule"/>
</dbReference>
<evidence type="ECO:0000256" key="13">
    <source>
        <dbReference type="ARBA" id="ARBA00048367"/>
    </source>
</evidence>
<proteinExistence type="inferred from homology"/>
<evidence type="ECO:0000256" key="5">
    <source>
        <dbReference type="ARBA" id="ARBA00022741"/>
    </source>
</evidence>
<dbReference type="PANTHER" id="PTHR24056:SF254">
    <property type="entry name" value="CYCLIN-DEPENDENT KINASE 2"/>
    <property type="match status" value="1"/>
</dbReference>
<dbReference type="GO" id="GO:0010468">
    <property type="term" value="P:regulation of gene expression"/>
    <property type="evidence" value="ECO:0007669"/>
    <property type="project" value="TreeGrafter"/>
</dbReference>
<evidence type="ECO:0000313" key="17">
    <source>
        <dbReference type="EMBL" id="CAD8854681.1"/>
    </source>
</evidence>
<dbReference type="InterPro" id="IPR008271">
    <property type="entry name" value="Ser/Thr_kinase_AS"/>
</dbReference>
<dbReference type="GO" id="GO:0005737">
    <property type="term" value="C:cytoplasm"/>
    <property type="evidence" value="ECO:0007669"/>
    <property type="project" value="TreeGrafter"/>
</dbReference>
<evidence type="ECO:0000256" key="7">
    <source>
        <dbReference type="ARBA" id="ARBA00022840"/>
    </source>
</evidence>
<dbReference type="GO" id="GO:0000082">
    <property type="term" value="P:G1/S transition of mitotic cell cycle"/>
    <property type="evidence" value="ECO:0007669"/>
    <property type="project" value="TreeGrafter"/>
</dbReference>
<keyword evidence="6" id="KW-0418">Kinase</keyword>
<organism evidence="17">
    <name type="scientific">Noctiluca scintillans</name>
    <name type="common">Sea sparkle</name>
    <name type="synonym">Red tide dinoflagellate</name>
    <dbReference type="NCBI Taxonomy" id="2966"/>
    <lineage>
        <taxon>Eukaryota</taxon>
        <taxon>Sar</taxon>
        <taxon>Alveolata</taxon>
        <taxon>Dinophyceae</taxon>
        <taxon>Noctilucales</taxon>
        <taxon>Noctilucaceae</taxon>
        <taxon>Noctiluca</taxon>
    </lineage>
</organism>
<dbReference type="FunFam" id="1.10.510.10:FF:000611">
    <property type="entry name" value="CMGC family protein kinase"/>
    <property type="match status" value="1"/>
</dbReference>
<evidence type="ECO:0000256" key="8">
    <source>
        <dbReference type="ARBA" id="ARBA00038543"/>
    </source>
</evidence>
<keyword evidence="7 14" id="KW-0067">ATP-binding</keyword>
<comment type="subunit">
    <text evidence="8">May form a complex composed of at least the catalytic subunit CRK2 and a cyclin.</text>
</comment>
<dbReference type="GO" id="GO:0000307">
    <property type="term" value="C:cyclin-dependent protein kinase holoenzyme complex"/>
    <property type="evidence" value="ECO:0007669"/>
    <property type="project" value="TreeGrafter"/>
</dbReference>
<sequence length="313" mass="35796">MAMAVHQGEPHPVLSDDLDIEDTEIFTLFHFIEKLGEGAYGKVYKAKHRSGVYAIKKIRIQYDEDGVPGTAIREISLLKECDHPNVLRLFDVMSNQSSLYLIFEFLDMDLRMYLKRHGAMTSHLKSAALQCLMGVEYCHNKRILHRDLKPQNVLVDVKDLKMKLADFGLARTFHLPLRAYSHEVVTLWYRAPEILIGQGKYVTPVDIWSIGCIIAEMATARALFPGDSEIDTIFKIFRLCGTPTEDVWPGVTQLRDYKRDFPQWGDTRMEGLRRESLGDEGIDLIRSCLRLNPTDRPAAKRLVTHAFFANIEG</sequence>
<dbReference type="InterPro" id="IPR011009">
    <property type="entry name" value="Kinase-like_dom_sf"/>
</dbReference>
<dbReference type="InterPro" id="IPR000719">
    <property type="entry name" value="Prot_kinase_dom"/>
</dbReference>
<dbReference type="InterPro" id="IPR050108">
    <property type="entry name" value="CDK"/>
</dbReference>
<evidence type="ECO:0000259" key="16">
    <source>
        <dbReference type="PROSITE" id="PS50011"/>
    </source>
</evidence>
<dbReference type="FunFam" id="3.30.200.20:FF:000927">
    <property type="entry name" value="Cyclin-dependent kinase 2"/>
    <property type="match status" value="1"/>
</dbReference>
<dbReference type="Gene3D" id="1.10.510.10">
    <property type="entry name" value="Transferase(Phosphotransferase) domain 1"/>
    <property type="match status" value="1"/>
</dbReference>
<evidence type="ECO:0000256" key="2">
    <source>
        <dbReference type="ARBA" id="ARBA00012425"/>
    </source>
</evidence>
<dbReference type="AlphaFoldDB" id="A0A7S1AHU5"/>
<evidence type="ECO:0000256" key="1">
    <source>
        <dbReference type="ARBA" id="ARBA00006485"/>
    </source>
</evidence>
<dbReference type="PROSITE" id="PS50011">
    <property type="entry name" value="PROTEIN_KINASE_DOM"/>
    <property type="match status" value="1"/>
</dbReference>
<dbReference type="GO" id="GO:0010389">
    <property type="term" value="P:regulation of G2/M transition of mitotic cell cycle"/>
    <property type="evidence" value="ECO:0007669"/>
    <property type="project" value="TreeGrafter"/>
</dbReference>
<evidence type="ECO:0000256" key="3">
    <source>
        <dbReference type="ARBA" id="ARBA00022527"/>
    </source>
</evidence>
<feature type="binding site" evidence="14">
    <location>
        <position position="57"/>
    </location>
    <ligand>
        <name>ATP</name>
        <dbReference type="ChEBI" id="CHEBI:30616"/>
    </ligand>
</feature>
<comment type="catalytic activity">
    <reaction evidence="13">
        <text>L-seryl-[protein] + ATP = O-phospho-L-seryl-[protein] + ADP + H(+)</text>
        <dbReference type="Rhea" id="RHEA:17989"/>
        <dbReference type="Rhea" id="RHEA-COMP:9863"/>
        <dbReference type="Rhea" id="RHEA-COMP:11604"/>
        <dbReference type="ChEBI" id="CHEBI:15378"/>
        <dbReference type="ChEBI" id="CHEBI:29999"/>
        <dbReference type="ChEBI" id="CHEBI:30616"/>
        <dbReference type="ChEBI" id="CHEBI:83421"/>
        <dbReference type="ChEBI" id="CHEBI:456216"/>
        <dbReference type="EC" id="2.7.11.22"/>
    </reaction>
</comment>